<evidence type="ECO:0000313" key="4">
    <source>
        <dbReference type="Proteomes" id="UP000315751"/>
    </source>
</evidence>
<proteinExistence type="predicted"/>
<dbReference type="EMBL" id="VITR01000001">
    <property type="protein sequence ID" value="TWB45828.1"/>
    <property type="molecule type" value="Genomic_DNA"/>
</dbReference>
<accession>A0A560HH89</accession>
<name>A0A560HH89_9PROT</name>
<evidence type="ECO:0000256" key="1">
    <source>
        <dbReference type="SAM" id="Coils"/>
    </source>
</evidence>
<protein>
    <submittedName>
        <fullName evidence="3">Uncharacterized protein</fullName>
    </submittedName>
</protein>
<dbReference type="Proteomes" id="UP000315751">
    <property type="component" value="Unassembled WGS sequence"/>
</dbReference>
<dbReference type="AlphaFoldDB" id="A0A560HH89"/>
<reference evidence="3 4" key="1">
    <citation type="submission" date="2019-06" db="EMBL/GenBank/DDBJ databases">
        <title>Genomic Encyclopedia of Type Strains, Phase IV (KMG-V): Genome sequencing to study the core and pangenomes of soil and plant-associated prokaryotes.</title>
        <authorList>
            <person name="Whitman W."/>
        </authorList>
    </citation>
    <scope>NUCLEOTIDE SEQUENCE [LARGE SCALE GENOMIC DNA]</scope>
    <source>
        <strain evidence="3 4">BR 11622</strain>
    </source>
</reference>
<organism evidence="3 4">
    <name type="scientific">Nitrospirillum amazonense</name>
    <dbReference type="NCBI Taxonomy" id="28077"/>
    <lineage>
        <taxon>Bacteria</taxon>
        <taxon>Pseudomonadati</taxon>
        <taxon>Pseudomonadota</taxon>
        <taxon>Alphaproteobacteria</taxon>
        <taxon>Rhodospirillales</taxon>
        <taxon>Azospirillaceae</taxon>
        <taxon>Nitrospirillum</taxon>
    </lineage>
</organism>
<feature type="compositionally biased region" description="Low complexity" evidence="2">
    <location>
        <begin position="495"/>
        <end position="510"/>
    </location>
</feature>
<gene>
    <name evidence="3" type="ORF">FBZ90_101163</name>
</gene>
<sequence>MDKPKQTLITTGTSYDGSVILGLRPSGLLVGKSAYEESKKVFLVPPRAMAFAPILWEEATKLGFHISESADSRFYVRGNLAELVDRFDALIIAGDRGGIREGDHTDAYNVTHSRSEWGYNVTPSWAAGASIKSIGKYAGNGRFLVPFEKSEQLTARIKRAVTAEKKAQAGAINLPEVPGLPVQVVGSEIRIPWPGSDEAAAILRAVRGMRWDDGDSVDDAGYFAILSHHANSVSKALTKVAALRAEIASHTIDLPEYPLLKISVVNGEVRVAFPHSQQAAGILKAAGFRADLTIPGFVIALRHATGVDLPALLERVSTVEVAAVAAAEKAAAAAELAAAAAEERRAAAAKEQELRRLSRIKTRVGRIKIGECVSSLFGDRVVESFGASWVDRETGWTYCYAYSRPATESEIAKRRAEPPRTRTGYSIALAATAPKVGQVWRDGGEVVVVTDVSRSWFVSTGGDDEVDSFYSSQFWEQYVVRVEWRAATAAEAETLAASAPAATEPATSLPGLSRLLNGECGPRSPYTE</sequence>
<dbReference type="RefSeq" id="WP_145729068.1">
    <property type="nucleotide sequence ID" value="NZ_VITR01000001.1"/>
</dbReference>
<comment type="caution">
    <text evidence="3">The sequence shown here is derived from an EMBL/GenBank/DDBJ whole genome shotgun (WGS) entry which is preliminary data.</text>
</comment>
<keyword evidence="4" id="KW-1185">Reference proteome</keyword>
<evidence type="ECO:0000256" key="2">
    <source>
        <dbReference type="SAM" id="MobiDB-lite"/>
    </source>
</evidence>
<feature type="coiled-coil region" evidence="1">
    <location>
        <begin position="324"/>
        <end position="360"/>
    </location>
</feature>
<feature type="region of interest" description="Disordered" evidence="2">
    <location>
        <begin position="495"/>
        <end position="528"/>
    </location>
</feature>
<evidence type="ECO:0000313" key="3">
    <source>
        <dbReference type="EMBL" id="TWB45828.1"/>
    </source>
</evidence>
<keyword evidence="1" id="KW-0175">Coiled coil</keyword>